<protein>
    <submittedName>
        <fullName evidence="2">LAME_0E07558g1_1</fullName>
    </submittedName>
</protein>
<gene>
    <name evidence="2" type="ORF">LAME_0E07558G</name>
</gene>
<name>A0A1G4JIG5_9SACH</name>
<reference evidence="3" key="1">
    <citation type="submission" date="2016-03" db="EMBL/GenBank/DDBJ databases">
        <authorList>
            <person name="Devillers Hugo."/>
        </authorList>
    </citation>
    <scope>NUCLEOTIDE SEQUENCE [LARGE SCALE GENOMIC DNA]</scope>
</reference>
<feature type="transmembrane region" description="Helical" evidence="1">
    <location>
        <begin position="15"/>
        <end position="37"/>
    </location>
</feature>
<keyword evidence="3" id="KW-1185">Reference proteome</keyword>
<dbReference type="AlphaFoldDB" id="A0A1G4JIG5"/>
<proteinExistence type="predicted"/>
<dbReference type="EMBL" id="LT598481">
    <property type="protein sequence ID" value="SCU90215.1"/>
    <property type="molecule type" value="Genomic_DNA"/>
</dbReference>
<keyword evidence="1" id="KW-0812">Transmembrane</keyword>
<sequence>MQVNLTLPLKWAQCWGYAMILVLVNFLLIFPLSSFLFHDFYSRMIPPDSIQTVPFSESRREMGSWAGKSSFQFEFERVSSETAVLPEIHANGFSQKIPLRADIPYNMNIDLDVYCLNKVTDLNIKDGELTISVCRAGIGGITVFRKTLLLSCANTRDIPNMGGNGRLATSFAQQVQKELVNFFHLENPIFLEHDMKRLEITLKFAGNANVIIDPNLSALTFSMNFDHSLRNLMVRWKRLAYVFGTLIFNAIISFFFLTAFAVTFFRAGHSRSHKPV</sequence>
<dbReference type="OrthoDB" id="4053690at2759"/>
<keyword evidence="1" id="KW-0472">Membrane</keyword>
<evidence type="ECO:0000256" key="1">
    <source>
        <dbReference type="SAM" id="Phobius"/>
    </source>
</evidence>
<organism evidence="2 3">
    <name type="scientific">Lachancea meyersii CBS 8951</name>
    <dbReference type="NCBI Taxonomy" id="1266667"/>
    <lineage>
        <taxon>Eukaryota</taxon>
        <taxon>Fungi</taxon>
        <taxon>Dikarya</taxon>
        <taxon>Ascomycota</taxon>
        <taxon>Saccharomycotina</taxon>
        <taxon>Saccharomycetes</taxon>
        <taxon>Saccharomycetales</taxon>
        <taxon>Saccharomycetaceae</taxon>
        <taxon>Lachancea</taxon>
    </lineage>
</organism>
<evidence type="ECO:0000313" key="2">
    <source>
        <dbReference type="EMBL" id="SCU90215.1"/>
    </source>
</evidence>
<dbReference type="CDD" id="cd23994">
    <property type="entry name" value="Seipin_Sei1_like"/>
    <property type="match status" value="1"/>
</dbReference>
<feature type="transmembrane region" description="Helical" evidence="1">
    <location>
        <begin position="239"/>
        <end position="265"/>
    </location>
</feature>
<evidence type="ECO:0000313" key="3">
    <source>
        <dbReference type="Proteomes" id="UP000191144"/>
    </source>
</evidence>
<keyword evidence="1" id="KW-1133">Transmembrane helix</keyword>
<accession>A0A1G4JIG5</accession>
<dbReference type="Proteomes" id="UP000191144">
    <property type="component" value="Chromosome E"/>
</dbReference>